<reference evidence="2" key="2">
    <citation type="journal article" date="2000" name="Genome Res.">
        <title>Normalization and subtraction of cap-trapper-selected cDNAs to prepare full-length cDNA libraries for rapid discovery of new genes.</title>
        <authorList>
            <person name="Carninci P."/>
            <person name="Shibata Y."/>
            <person name="Hayatsu N."/>
            <person name="Sugahara Y."/>
            <person name="Shibata K."/>
            <person name="Itoh M."/>
            <person name="Konno H."/>
            <person name="Okazaki Y."/>
            <person name="Muramatsu M."/>
            <person name="Hayashizaki Y."/>
        </authorList>
    </citation>
    <scope>NUCLEOTIDE SEQUENCE</scope>
    <source>
        <strain evidence="2">C57BL/6J</strain>
        <tissue evidence="2">Retina</tissue>
    </source>
</reference>
<dbReference type="EMBL" id="AK044707">
    <property type="protein sequence ID" value="BAC32043.1"/>
    <property type="molecule type" value="mRNA"/>
</dbReference>
<feature type="compositionally biased region" description="Low complexity" evidence="1">
    <location>
        <begin position="1"/>
        <end position="12"/>
    </location>
</feature>
<dbReference type="MGI" id="MGI:2445106">
    <property type="gene designation" value="A930035D04Rik"/>
</dbReference>
<accession>Q8C8Q1</accession>
<feature type="compositionally biased region" description="Basic and acidic residues" evidence="1">
    <location>
        <begin position="35"/>
        <end position="45"/>
    </location>
</feature>
<dbReference type="AGR" id="MGI:2445106"/>
<reference evidence="2" key="1">
    <citation type="journal article" date="1999" name="Methods Enzymol.">
        <title>High-efficiency full-length cDNA cloning.</title>
        <authorList>
            <person name="Carninci P."/>
            <person name="Hayashizaki Y."/>
        </authorList>
    </citation>
    <scope>NUCLEOTIDE SEQUENCE</scope>
    <source>
        <strain evidence="2">C57BL/6J</strain>
        <tissue evidence="2">Retina</tissue>
    </source>
</reference>
<feature type="compositionally biased region" description="Pro residues" evidence="1">
    <location>
        <begin position="13"/>
        <end position="27"/>
    </location>
</feature>
<protein>
    <submittedName>
        <fullName evidence="2">Uncharacterized protein</fullName>
    </submittedName>
</protein>
<feature type="non-terminal residue" evidence="2">
    <location>
        <position position="1"/>
    </location>
</feature>
<evidence type="ECO:0000313" key="2">
    <source>
        <dbReference type="EMBL" id="BAC32043.1"/>
    </source>
</evidence>
<feature type="region of interest" description="Disordered" evidence="1">
    <location>
        <begin position="1"/>
        <end position="130"/>
    </location>
</feature>
<reference evidence="2" key="7">
    <citation type="journal article" date="2005" name="Science">
        <title>The Transcriptional Landscape of the Mammalian Genome.</title>
        <authorList>
            <consortium name="The FANTOM Consortium"/>
            <consortium name="Riken Genome Exploration Research Group and Genome Science Group (Genome Network Project Core Group)"/>
        </authorList>
    </citation>
    <scope>NUCLEOTIDE SEQUENCE</scope>
    <source>
        <strain evidence="2">C57BL/6J</strain>
        <tissue evidence="2">Retina</tissue>
    </source>
</reference>
<organism evidence="2">
    <name type="scientific">Mus musculus</name>
    <name type="common">Mouse</name>
    <dbReference type="NCBI Taxonomy" id="10090"/>
    <lineage>
        <taxon>Eukaryota</taxon>
        <taxon>Metazoa</taxon>
        <taxon>Chordata</taxon>
        <taxon>Craniata</taxon>
        <taxon>Vertebrata</taxon>
        <taxon>Euteleostomi</taxon>
        <taxon>Mammalia</taxon>
        <taxon>Eutheria</taxon>
        <taxon>Euarchontoglires</taxon>
        <taxon>Glires</taxon>
        <taxon>Rodentia</taxon>
        <taxon>Myomorpha</taxon>
        <taxon>Muroidea</taxon>
        <taxon>Muridae</taxon>
        <taxon>Murinae</taxon>
        <taxon>Mus</taxon>
        <taxon>Mus</taxon>
    </lineage>
</organism>
<sequence>PPPAAAAAACTTQPPPSRRPSAAPRPPGFTGSGDRGAKPWGREGRNAPPSASGAGEPRNRRRHRRACGGAGGARKRPPQRPWSPASWPGPASRGHFYLRAMASASQTPSRVLPDERNPPPGFPARPRVGAASRVPASRHFGLLVETEPRLGALTSEDTSGSGCGRGASSSPAPPLHAPPGS</sequence>
<evidence type="ECO:0000313" key="3">
    <source>
        <dbReference type="MGI" id="MGI:2445106"/>
    </source>
</evidence>
<evidence type="ECO:0000256" key="1">
    <source>
        <dbReference type="SAM" id="MobiDB-lite"/>
    </source>
</evidence>
<gene>
    <name evidence="3" type="primary">A930035D04Rik</name>
</gene>
<reference evidence="2" key="8">
    <citation type="journal article" date="2005" name="Science">
        <title>Antisense Transcription in the Mammalian Transcriptome.</title>
        <authorList>
            <consortium name="RIKEN Genome Exploration Research Group and Genome Science Group (Genome Network Project Core Group) and the FANTOM Consortium"/>
        </authorList>
    </citation>
    <scope>NUCLEOTIDE SEQUENCE</scope>
    <source>
        <strain evidence="2">C57BL/6J</strain>
        <tissue evidence="2">Retina</tissue>
    </source>
</reference>
<proteinExistence type="evidence at transcript level"/>
<reference evidence="2" key="6">
    <citation type="journal article" date="2002" name="Nature">
        <title>Analysis of the mouse transcriptome based on functional annotation of 60,770 full-length cDNAs.</title>
        <authorList>
            <consortium name="The FANTOM Consortium and the RIKEN Genome Exploration Research Group Phase I and II Team"/>
        </authorList>
    </citation>
    <scope>NUCLEOTIDE SEQUENCE</scope>
    <source>
        <strain evidence="2">C57BL/6J</strain>
        <tissue evidence="2">Retina</tissue>
    </source>
</reference>
<feature type="region of interest" description="Disordered" evidence="1">
    <location>
        <begin position="147"/>
        <end position="181"/>
    </location>
</feature>
<name>Q8C8Q1_MOUSE</name>
<feature type="compositionally biased region" description="Pro residues" evidence="1">
    <location>
        <begin position="171"/>
        <end position="181"/>
    </location>
</feature>
<dbReference type="AlphaFoldDB" id="Q8C8Q1"/>
<reference evidence="2" key="4">
    <citation type="journal article" date="2001" name="Nature">
        <title>Functional annotation of a full-length mouse cDNA collection.</title>
        <authorList>
            <consortium name="The RIKEN Genome Exploration Research Group Phase II Team and the FANTOM Consortium"/>
        </authorList>
    </citation>
    <scope>NUCLEOTIDE SEQUENCE</scope>
    <source>
        <strain evidence="2">C57BL/6J</strain>
        <tissue evidence="2">Retina</tissue>
    </source>
</reference>
<reference evidence="2" key="3">
    <citation type="journal article" date="2000" name="Genome Res.">
        <title>RIKEN integrated sequence analysis (RISA) system--384-format sequencing pipeline with 384 multicapillary sequencer.</title>
        <authorList>
            <person name="Shibata K."/>
            <person name="Itoh M."/>
            <person name="Aizawa K."/>
            <person name="Nagaoka S."/>
            <person name="Sasaki N."/>
            <person name="Carninci P."/>
            <person name="Konno H."/>
            <person name="Akiyama J."/>
            <person name="Nishi K."/>
            <person name="Kitsunai T."/>
            <person name="Tashiro H."/>
            <person name="Itoh M."/>
            <person name="Sumi N."/>
            <person name="Ishii Y."/>
            <person name="Nakamura S."/>
            <person name="Hazama M."/>
            <person name="Nishine T."/>
            <person name="Harada A."/>
            <person name="Yamamoto R."/>
            <person name="Matsumoto H."/>
            <person name="Sakaguchi S."/>
            <person name="Ikegami T."/>
            <person name="Kashiwagi K."/>
            <person name="Fujiwake S."/>
            <person name="Inoue K."/>
            <person name="Togawa Y."/>
            <person name="Izawa M."/>
            <person name="Ohara E."/>
            <person name="Watahiki M."/>
            <person name="Yoneda Y."/>
            <person name="Ishikawa T."/>
            <person name="Ozawa K."/>
            <person name="Tanaka T."/>
            <person name="Matsuura S."/>
            <person name="Kawai J."/>
            <person name="Okazaki Y."/>
            <person name="Muramatsu M."/>
            <person name="Inoue Y."/>
            <person name="Kira A."/>
            <person name="Hayashizaki Y."/>
        </authorList>
    </citation>
    <scope>NUCLEOTIDE SEQUENCE</scope>
    <source>
        <strain evidence="2">C57BL/6J</strain>
        <tissue evidence="2">Retina</tissue>
    </source>
</reference>
<reference evidence="2" key="5">
    <citation type="submission" date="2001-07" db="EMBL/GenBank/DDBJ databases">
        <authorList>
            <person name="Adachi J."/>
            <person name="Aizawa K."/>
            <person name="Akimura T."/>
            <person name="Arakawa T."/>
            <person name="Bono H."/>
            <person name="Carninci P."/>
            <person name="Fukuda S."/>
            <person name="Furuno M."/>
            <person name="Hanagaki T."/>
            <person name="Hara A."/>
            <person name="Hashizume W."/>
            <person name="Hayashida K."/>
            <person name="Hayatsu N."/>
            <person name="Hiramoto K."/>
            <person name="Hiraoka T."/>
            <person name="Hirozane T."/>
            <person name="Hori F."/>
            <person name="Imotani K."/>
            <person name="Ishii Y."/>
            <person name="Itoh M."/>
            <person name="Kagawa I."/>
            <person name="Kasukawa T."/>
            <person name="Katoh H."/>
            <person name="Kawai J."/>
            <person name="Kojima Y."/>
            <person name="Kondo S."/>
            <person name="Konno H."/>
            <person name="Kouda M."/>
            <person name="Koya S."/>
            <person name="Kurihara C."/>
            <person name="Matsuyama T."/>
            <person name="Miyazaki A."/>
            <person name="Murata M."/>
            <person name="Nakamura M."/>
            <person name="Nishi K."/>
            <person name="Nomura K."/>
            <person name="Numazaki R."/>
            <person name="Ohno M."/>
            <person name="Ohsato N."/>
            <person name="Okazaki Y."/>
            <person name="Saito R."/>
            <person name="Saitoh H."/>
            <person name="Sakai C."/>
            <person name="Sakai K."/>
            <person name="Sakazume N."/>
            <person name="Sano H."/>
            <person name="Sasaki D."/>
            <person name="Shibata K."/>
            <person name="Shinagawa A."/>
            <person name="Shiraki T."/>
            <person name="Sogabe Y."/>
            <person name="Tagami M."/>
            <person name="Tagawa A."/>
            <person name="Takahashi F."/>
            <person name="Takaku-Akahira S."/>
            <person name="Takeda Y."/>
            <person name="Tanaka T."/>
            <person name="Tomaru A."/>
            <person name="Toya T."/>
            <person name="Yasunishi A."/>
            <person name="Muramatsu M."/>
            <person name="Hayashizaki Y."/>
        </authorList>
    </citation>
    <scope>NUCLEOTIDE SEQUENCE</scope>
    <source>
        <strain evidence="2">C57BL/6J</strain>
        <tissue evidence="2">Retina</tissue>
    </source>
</reference>
<feature type="compositionally biased region" description="Low complexity" evidence="1">
    <location>
        <begin position="82"/>
        <end position="94"/>
    </location>
</feature>